<evidence type="ECO:0000313" key="1">
    <source>
        <dbReference type="EMBL" id="DAA02790.1"/>
    </source>
</evidence>
<dbReference type="AlphaFoldDB" id="Q6ILS1"/>
<gene>
    <name evidence="1" type="ORF">HDC08516</name>
</gene>
<sequence length="174" mass="18680">MWTWATSRAVQSAAICFVRISITTGPHAGDKGRSTSKCSSCSGAVQVAHACAAVSGTFWALSSGQQPGWPRKRPFAWSCHRLGQGLNWKLEGRRIATLLCGVRFIGQLNMQIELSVLSTRRRRRSVGEEGVALAAEWVVEGNFDKDGDGDEAGPKKSTIKAKSTSSSKIIAACI</sequence>
<organism evidence="1">
    <name type="scientific">Drosophila melanogaster</name>
    <name type="common">Fruit fly</name>
    <dbReference type="NCBI Taxonomy" id="7227"/>
    <lineage>
        <taxon>Eukaryota</taxon>
        <taxon>Metazoa</taxon>
        <taxon>Ecdysozoa</taxon>
        <taxon>Arthropoda</taxon>
        <taxon>Hexapoda</taxon>
        <taxon>Insecta</taxon>
        <taxon>Pterygota</taxon>
        <taxon>Neoptera</taxon>
        <taxon>Endopterygota</taxon>
        <taxon>Diptera</taxon>
        <taxon>Brachycera</taxon>
        <taxon>Muscomorpha</taxon>
        <taxon>Ephydroidea</taxon>
        <taxon>Drosophilidae</taxon>
        <taxon>Drosophila</taxon>
        <taxon>Sophophora</taxon>
    </lineage>
</organism>
<protein>
    <submittedName>
        <fullName evidence="1">HDC08516</fullName>
    </submittedName>
</protein>
<proteinExistence type="predicted"/>
<reference evidence="1" key="1">
    <citation type="journal article" date="2003" name="Genome Biol.">
        <title>An integrated gene annotation and transcriptional profiling approach towards the full gene content of the Drosophila genome.</title>
        <authorList>
            <person name="Hild M."/>
            <person name="Beckmann B."/>
            <person name="Haas S.A."/>
            <person name="Koch B."/>
            <person name="Solovyev V."/>
            <person name="Busold C."/>
            <person name="Fellenberg K."/>
            <person name="Boutros M."/>
            <person name="Vingron M."/>
            <person name="Sauer F."/>
            <person name="Hoheisel J.D."/>
            <person name="Paro R."/>
        </authorList>
    </citation>
    <scope>NUCLEOTIDE SEQUENCE</scope>
</reference>
<accession>Q6ILS1</accession>
<name>Q6ILS1_DROME</name>
<dbReference type="EMBL" id="BK001945">
    <property type="protein sequence ID" value="DAA02790.1"/>
    <property type="molecule type" value="Genomic_DNA"/>
</dbReference>